<dbReference type="AlphaFoldDB" id="A0A0A9FDV9"/>
<protein>
    <submittedName>
        <fullName evidence="1">Uncharacterized protein</fullName>
    </submittedName>
</protein>
<reference evidence="1" key="1">
    <citation type="submission" date="2014-09" db="EMBL/GenBank/DDBJ databases">
        <authorList>
            <person name="Magalhaes I.L.F."/>
            <person name="Oliveira U."/>
            <person name="Santos F.R."/>
            <person name="Vidigal T.H.D.A."/>
            <person name="Brescovit A.D."/>
            <person name="Santos A.J."/>
        </authorList>
    </citation>
    <scope>NUCLEOTIDE SEQUENCE</scope>
    <source>
        <tissue evidence="1">Shoot tissue taken approximately 20 cm above the soil surface</tissue>
    </source>
</reference>
<reference evidence="1" key="2">
    <citation type="journal article" date="2015" name="Data Brief">
        <title>Shoot transcriptome of the giant reed, Arundo donax.</title>
        <authorList>
            <person name="Barrero R.A."/>
            <person name="Guerrero F.D."/>
            <person name="Moolhuijzen P."/>
            <person name="Goolsby J.A."/>
            <person name="Tidwell J."/>
            <person name="Bellgard S.E."/>
            <person name="Bellgard M.I."/>
        </authorList>
    </citation>
    <scope>NUCLEOTIDE SEQUENCE</scope>
    <source>
        <tissue evidence="1">Shoot tissue taken approximately 20 cm above the soil surface</tissue>
    </source>
</reference>
<name>A0A0A9FDV9_ARUDO</name>
<dbReference type="EMBL" id="GBRH01191448">
    <property type="protein sequence ID" value="JAE06448.1"/>
    <property type="molecule type" value="Transcribed_RNA"/>
</dbReference>
<accession>A0A0A9FDV9</accession>
<sequence>MLCHYEYSSSYGVSTAHMKYTGKLFFITTTIRVDPLLLQ</sequence>
<evidence type="ECO:0000313" key="1">
    <source>
        <dbReference type="EMBL" id="JAE06448.1"/>
    </source>
</evidence>
<proteinExistence type="predicted"/>
<organism evidence="1">
    <name type="scientific">Arundo donax</name>
    <name type="common">Giant reed</name>
    <name type="synonym">Donax arundinaceus</name>
    <dbReference type="NCBI Taxonomy" id="35708"/>
    <lineage>
        <taxon>Eukaryota</taxon>
        <taxon>Viridiplantae</taxon>
        <taxon>Streptophyta</taxon>
        <taxon>Embryophyta</taxon>
        <taxon>Tracheophyta</taxon>
        <taxon>Spermatophyta</taxon>
        <taxon>Magnoliopsida</taxon>
        <taxon>Liliopsida</taxon>
        <taxon>Poales</taxon>
        <taxon>Poaceae</taxon>
        <taxon>PACMAD clade</taxon>
        <taxon>Arundinoideae</taxon>
        <taxon>Arundineae</taxon>
        <taxon>Arundo</taxon>
    </lineage>
</organism>